<accession>A0A6J8CL91</accession>
<dbReference type="FunFam" id="3.10.50.10:FF:000006">
    <property type="entry name" value="Chitobiase, di-N-acetyl"/>
    <property type="match status" value="1"/>
</dbReference>
<dbReference type="InterPro" id="IPR011992">
    <property type="entry name" value="EF-hand-dom_pair"/>
</dbReference>
<evidence type="ECO:0000256" key="1">
    <source>
        <dbReference type="ARBA" id="ARBA00004371"/>
    </source>
</evidence>
<dbReference type="InterPro" id="IPR017853">
    <property type="entry name" value="GH"/>
</dbReference>
<evidence type="ECO:0000256" key="11">
    <source>
        <dbReference type="SAM" id="SignalP"/>
    </source>
</evidence>
<feature type="chain" id="PRO_5026702133" description="Di-N-acetylchitobiase" evidence="11">
    <location>
        <begin position="20"/>
        <end position="497"/>
    </location>
</feature>
<keyword evidence="3 11" id="KW-0732">Signal</keyword>
<dbReference type="FunFam" id="3.20.20.80:FF:000250">
    <property type="entry name" value="Probable di-N-acetylchitobiase 1"/>
    <property type="match status" value="1"/>
</dbReference>
<keyword evidence="8 14" id="KW-0326">Glycosidase</keyword>
<dbReference type="Pfam" id="PF00704">
    <property type="entry name" value="Glyco_hydro_18"/>
    <property type="match status" value="1"/>
</dbReference>
<comment type="function">
    <text evidence="9">Involved in the degradation of asparagine-linked glycoproteins. Hydrolyze of N-acetyl-beta-D-glucosamine (1-4)N-acetylglucosamine chitobiose core from the reducing end of the bond, it requires prior cleavage by glycosylasparaginase.</text>
</comment>
<dbReference type="GO" id="GO:0005509">
    <property type="term" value="F:calcium ion binding"/>
    <property type="evidence" value="ECO:0007669"/>
    <property type="project" value="InterPro"/>
</dbReference>
<dbReference type="Gene3D" id="3.20.20.80">
    <property type="entry name" value="Glycosidases"/>
    <property type="match status" value="1"/>
</dbReference>
<keyword evidence="15" id="KW-1185">Reference proteome</keyword>
<evidence type="ECO:0000256" key="2">
    <source>
        <dbReference type="ARBA" id="ARBA00009336"/>
    </source>
</evidence>
<evidence type="ECO:0000313" key="14">
    <source>
        <dbReference type="EMBL" id="CAC5395957.1"/>
    </source>
</evidence>
<dbReference type="EMBL" id="CACVKT020005598">
    <property type="protein sequence ID" value="CAC5395957.1"/>
    <property type="molecule type" value="Genomic_DNA"/>
</dbReference>
<reference evidence="14 15" key="1">
    <citation type="submission" date="2020-06" db="EMBL/GenBank/DDBJ databases">
        <authorList>
            <person name="Li R."/>
            <person name="Bekaert M."/>
        </authorList>
    </citation>
    <scope>NUCLEOTIDE SEQUENCE [LARGE SCALE GENOMIC DNA]</scope>
    <source>
        <strain evidence="15">wild</strain>
    </source>
</reference>
<dbReference type="InterPro" id="IPR011583">
    <property type="entry name" value="Chitinase_II/V-like_cat"/>
</dbReference>
<evidence type="ECO:0000256" key="8">
    <source>
        <dbReference type="ARBA" id="ARBA00023295"/>
    </source>
</evidence>
<evidence type="ECO:0000259" key="13">
    <source>
        <dbReference type="PROSITE" id="PS51910"/>
    </source>
</evidence>
<evidence type="ECO:0000256" key="10">
    <source>
        <dbReference type="ARBA" id="ARBA00074174"/>
    </source>
</evidence>
<evidence type="ECO:0000256" key="3">
    <source>
        <dbReference type="ARBA" id="ARBA00022729"/>
    </source>
</evidence>
<dbReference type="InterPro" id="IPR029070">
    <property type="entry name" value="Chitinase_insertion_sf"/>
</dbReference>
<evidence type="ECO:0000256" key="7">
    <source>
        <dbReference type="ARBA" id="ARBA00023228"/>
    </source>
</evidence>
<dbReference type="PROSITE" id="PS00018">
    <property type="entry name" value="EF_HAND_1"/>
    <property type="match status" value="1"/>
</dbReference>
<evidence type="ECO:0000256" key="6">
    <source>
        <dbReference type="ARBA" id="ARBA00023180"/>
    </source>
</evidence>
<dbReference type="GO" id="GO:0005615">
    <property type="term" value="C:extracellular space"/>
    <property type="evidence" value="ECO:0007669"/>
    <property type="project" value="TreeGrafter"/>
</dbReference>
<dbReference type="PROSITE" id="PS51257">
    <property type="entry name" value="PROKAR_LIPOPROTEIN"/>
    <property type="match status" value="1"/>
</dbReference>
<dbReference type="AlphaFoldDB" id="A0A6J8CL91"/>
<sequence length="497" mass="56008">MKIQFLGCFLFCLIASCTSQWFGSGGISHGSSGPKINLGLHHTRGNWKFSGSGSTNFRGKWNVGLKATFKFRRSAPLPMFNLSIRANPCRFDLYDQNNDGYITAEEIHAIFENETLTRTLFHALSGGKVNGRITKDVFDIMSPALVAEINGTTCPCNDPSLCQPIQNTSRKEIFVFSLRNHSQIWSKYDWSKITTVVMTGYINLDLMCLAHKNGARAVIIANYPKANLTNSTARSIWVGKQLQVVQNNHLDGINIDFEDAILKNETDVRDAYVMLILEVYLAFKKLSPVYQVTVDVAWSPDGIDDRYYDYENIGSFVDFLFVMAYDEQSQIRGPCVAGSNSPLYNAVKGIKAYHQLGVSPDKLVLGVPWYGYMYTCLNLTNDDFCYIKHVPFRGVNCSDAAGSQINYSSMKIYLPHSPDGIKWNSVTETPYFNFKVYNLTYQVQFDNPASLKIKFQTIQNLGVRGFGMWNADAVDYIDNSTVAIKERIEMWGAFPTF</sequence>
<dbReference type="PANTHER" id="PTHR46290:SF1">
    <property type="entry name" value="DI-N-ACETYLCHITOBIASE"/>
    <property type="match status" value="1"/>
</dbReference>
<dbReference type="GO" id="GO:0009313">
    <property type="term" value="P:oligosaccharide catabolic process"/>
    <property type="evidence" value="ECO:0007669"/>
    <property type="project" value="TreeGrafter"/>
</dbReference>
<evidence type="ECO:0000259" key="12">
    <source>
        <dbReference type="PROSITE" id="PS50222"/>
    </source>
</evidence>
<dbReference type="SMART" id="SM00636">
    <property type="entry name" value="Glyco_18"/>
    <property type="match status" value="1"/>
</dbReference>
<keyword evidence="4 14" id="KW-0378">Hydrolase</keyword>
<dbReference type="SUPFAM" id="SSF51445">
    <property type="entry name" value="(Trans)glycosidases"/>
    <property type="match status" value="1"/>
</dbReference>
<dbReference type="InterPro" id="IPR001223">
    <property type="entry name" value="Glyco_hydro18_cat"/>
</dbReference>
<keyword evidence="5" id="KW-0106">Calcium</keyword>
<dbReference type="Proteomes" id="UP000507470">
    <property type="component" value="Unassembled WGS sequence"/>
</dbReference>
<evidence type="ECO:0000256" key="9">
    <source>
        <dbReference type="ARBA" id="ARBA00055477"/>
    </source>
</evidence>
<organism evidence="14 15">
    <name type="scientific">Mytilus coruscus</name>
    <name type="common">Sea mussel</name>
    <dbReference type="NCBI Taxonomy" id="42192"/>
    <lineage>
        <taxon>Eukaryota</taxon>
        <taxon>Metazoa</taxon>
        <taxon>Spiralia</taxon>
        <taxon>Lophotrochozoa</taxon>
        <taxon>Mollusca</taxon>
        <taxon>Bivalvia</taxon>
        <taxon>Autobranchia</taxon>
        <taxon>Pteriomorphia</taxon>
        <taxon>Mytilida</taxon>
        <taxon>Mytiloidea</taxon>
        <taxon>Mytilidae</taxon>
        <taxon>Mytilinae</taxon>
        <taxon>Mytilus</taxon>
    </lineage>
</organism>
<evidence type="ECO:0000313" key="15">
    <source>
        <dbReference type="Proteomes" id="UP000507470"/>
    </source>
</evidence>
<name>A0A6J8CL91_MYTCO</name>
<protein>
    <recommendedName>
        <fullName evidence="10">Di-N-acetylchitobiase</fullName>
    </recommendedName>
</protein>
<dbReference type="InterPro" id="IPR018247">
    <property type="entry name" value="EF_Hand_1_Ca_BS"/>
</dbReference>
<dbReference type="GO" id="GO:0005764">
    <property type="term" value="C:lysosome"/>
    <property type="evidence" value="ECO:0007669"/>
    <property type="project" value="UniProtKB-SubCell"/>
</dbReference>
<gene>
    <name evidence="14" type="ORF">MCOR_30573</name>
</gene>
<comment type="similarity">
    <text evidence="2">Belongs to the glycosyl hydrolase 18 family.</text>
</comment>
<dbReference type="InterPro" id="IPR051887">
    <property type="entry name" value="GH18_Domain-Containing"/>
</dbReference>
<comment type="subcellular location">
    <subcellularLocation>
        <location evidence="1">Lysosome</location>
    </subcellularLocation>
</comment>
<evidence type="ECO:0000256" key="5">
    <source>
        <dbReference type="ARBA" id="ARBA00022837"/>
    </source>
</evidence>
<dbReference type="PANTHER" id="PTHR46290">
    <property type="entry name" value="DI-N-ACETYLCHITOBIASE"/>
    <property type="match status" value="1"/>
</dbReference>
<evidence type="ECO:0000256" key="4">
    <source>
        <dbReference type="ARBA" id="ARBA00022801"/>
    </source>
</evidence>
<dbReference type="InterPro" id="IPR002048">
    <property type="entry name" value="EF_hand_dom"/>
</dbReference>
<dbReference type="Gene3D" id="3.10.50.10">
    <property type="match status" value="1"/>
</dbReference>
<dbReference type="SUPFAM" id="SSF47473">
    <property type="entry name" value="EF-hand"/>
    <property type="match status" value="1"/>
</dbReference>
<feature type="domain" description="EF-hand" evidence="12">
    <location>
        <begin position="91"/>
        <end position="117"/>
    </location>
</feature>
<proteinExistence type="inferred from homology"/>
<feature type="domain" description="GH18" evidence="13">
    <location>
        <begin position="143"/>
        <end position="497"/>
    </location>
</feature>
<dbReference type="GO" id="GO:0016798">
    <property type="term" value="F:hydrolase activity, acting on glycosyl bonds"/>
    <property type="evidence" value="ECO:0007669"/>
    <property type="project" value="UniProtKB-KW"/>
</dbReference>
<feature type="signal peptide" evidence="11">
    <location>
        <begin position="1"/>
        <end position="19"/>
    </location>
</feature>
<keyword evidence="6" id="KW-0325">Glycoprotein</keyword>
<dbReference type="GO" id="GO:0008061">
    <property type="term" value="F:chitin binding"/>
    <property type="evidence" value="ECO:0007669"/>
    <property type="project" value="InterPro"/>
</dbReference>
<dbReference type="OrthoDB" id="73875at2759"/>
<dbReference type="PROSITE" id="PS51910">
    <property type="entry name" value="GH18_2"/>
    <property type="match status" value="1"/>
</dbReference>
<keyword evidence="7" id="KW-0458">Lysosome</keyword>
<dbReference type="PROSITE" id="PS50222">
    <property type="entry name" value="EF_HAND_2"/>
    <property type="match status" value="1"/>
</dbReference>